<evidence type="ECO:0000256" key="2">
    <source>
        <dbReference type="SAM" id="SignalP"/>
    </source>
</evidence>
<keyword evidence="4" id="KW-1185">Reference proteome</keyword>
<dbReference type="RefSeq" id="WP_133867311.1">
    <property type="nucleotide sequence ID" value="NZ_SOAU01000001.1"/>
</dbReference>
<keyword evidence="2" id="KW-0732">Signal</keyword>
<feature type="region of interest" description="Disordered" evidence="1">
    <location>
        <begin position="22"/>
        <end position="53"/>
    </location>
</feature>
<dbReference type="Pfam" id="PF11376">
    <property type="entry name" value="DUF3179"/>
    <property type="match status" value="1"/>
</dbReference>
<dbReference type="AlphaFoldDB" id="A0A4R7HX72"/>
<dbReference type="Proteomes" id="UP000294558">
    <property type="component" value="Unassembled WGS sequence"/>
</dbReference>
<reference evidence="3 4" key="1">
    <citation type="submission" date="2019-03" db="EMBL/GenBank/DDBJ databases">
        <title>Sequencing the genomes of 1000 actinobacteria strains.</title>
        <authorList>
            <person name="Klenk H.-P."/>
        </authorList>
    </citation>
    <scope>NUCLEOTIDE SEQUENCE [LARGE SCALE GENOMIC DNA]</scope>
    <source>
        <strain evidence="3 4">DSM 18936</strain>
    </source>
</reference>
<dbReference type="OrthoDB" id="9811352at2"/>
<evidence type="ECO:0000256" key="1">
    <source>
        <dbReference type="SAM" id="MobiDB-lite"/>
    </source>
</evidence>
<dbReference type="EMBL" id="SOAU01000001">
    <property type="protein sequence ID" value="TDT14796.1"/>
    <property type="molecule type" value="Genomic_DNA"/>
</dbReference>
<protein>
    <submittedName>
        <fullName evidence="3">Uncharacterized protein DUF3179</fullName>
    </submittedName>
</protein>
<evidence type="ECO:0000313" key="4">
    <source>
        <dbReference type="Proteomes" id="UP000294558"/>
    </source>
</evidence>
<name>A0A4R7HX72_9ACTN</name>
<feature type="chain" id="PRO_5020935851" evidence="2">
    <location>
        <begin position="18"/>
        <end position="466"/>
    </location>
</feature>
<sequence length="466" mass="49294">MTSGTTAWLLVGTLAIAACGSSDTDTTAPPPQATAATITYPEPPPAPDGPNDAATRAFDEVLAYIPTGTSPAPGFDEFITAGDTRHAWLVADLLRFAPDLATAQAYLDGFATLTGVDLADDPDANRTPWTVVTNHLIAWDTPAPPDYQRSKGDLFALADHGWQPFFGDVDAEIDWRWIGWGGVFIDDRPLGDTSRCVPGCIPALDDPALVDAAEGDYYPDDAIVFGVDEGGEAVAFPKNVMQVHEMVNITIGGRRFGIPYCTLCGSAQAFATDAVPGGDEPLVLRTSGLLNRSNKVMYDLTTMSVFDTFTGAAVSGPLHDDGVVLEQHSVTVSTWGEWKAEHPDTSIVAEDGGIGRSYADDPLDGRDDNGPIFPIGDVDNRLGVQQPVLGVLLDDGTTIAFGVDALRTALADSDEVRFGGVTVTTDGGGFVASTDDGEVGVHEAFWFAWSQFHPDTALWPNDADGS</sequence>
<organism evidence="3 4">
    <name type="scientific">Ilumatobacter fluminis</name>
    <dbReference type="NCBI Taxonomy" id="467091"/>
    <lineage>
        <taxon>Bacteria</taxon>
        <taxon>Bacillati</taxon>
        <taxon>Actinomycetota</taxon>
        <taxon>Acidimicrobiia</taxon>
        <taxon>Acidimicrobiales</taxon>
        <taxon>Ilumatobacteraceae</taxon>
        <taxon>Ilumatobacter</taxon>
    </lineage>
</organism>
<accession>A0A4R7HX72</accession>
<gene>
    <name evidence="3" type="ORF">BDK89_0353</name>
</gene>
<proteinExistence type="predicted"/>
<evidence type="ECO:0000313" key="3">
    <source>
        <dbReference type="EMBL" id="TDT14796.1"/>
    </source>
</evidence>
<dbReference type="InterPro" id="IPR021516">
    <property type="entry name" value="DUF3179"/>
</dbReference>
<comment type="caution">
    <text evidence="3">The sequence shown here is derived from an EMBL/GenBank/DDBJ whole genome shotgun (WGS) entry which is preliminary data.</text>
</comment>
<feature type="signal peptide" evidence="2">
    <location>
        <begin position="1"/>
        <end position="17"/>
    </location>
</feature>